<reference evidence="2 3" key="1">
    <citation type="submission" date="2018-06" db="EMBL/GenBank/DDBJ databases">
        <title>Genomic Encyclopedia of Type Strains, Phase IV (KMG-IV): sequencing the most valuable type-strain genomes for metagenomic binning, comparative biology and taxonomic classification.</title>
        <authorList>
            <person name="Goeker M."/>
        </authorList>
    </citation>
    <scope>NUCLEOTIDE SEQUENCE [LARGE SCALE GENOMIC DNA]</scope>
    <source>
        <strain evidence="2 3">DSM 45521</strain>
    </source>
</reference>
<dbReference type="EMBL" id="QJSP01000004">
    <property type="protein sequence ID" value="PYE18718.1"/>
    <property type="molecule type" value="Genomic_DNA"/>
</dbReference>
<accession>A0A318RL05</accession>
<feature type="domain" description="IrrE N-terminal-like" evidence="1">
    <location>
        <begin position="50"/>
        <end position="107"/>
    </location>
</feature>
<protein>
    <recommendedName>
        <fullName evidence="1">IrrE N-terminal-like domain-containing protein</fullName>
    </recommendedName>
</protein>
<dbReference type="RefSeq" id="WP_211324976.1">
    <property type="nucleotide sequence ID" value="NZ_QJSP01000004.1"/>
</dbReference>
<dbReference type="Pfam" id="PF06114">
    <property type="entry name" value="Peptidase_M78"/>
    <property type="match status" value="1"/>
</dbReference>
<evidence type="ECO:0000313" key="2">
    <source>
        <dbReference type="EMBL" id="PYE18718.1"/>
    </source>
</evidence>
<dbReference type="AlphaFoldDB" id="A0A318RL05"/>
<evidence type="ECO:0000259" key="1">
    <source>
        <dbReference type="Pfam" id="PF06114"/>
    </source>
</evidence>
<dbReference type="Proteomes" id="UP000247591">
    <property type="component" value="Unassembled WGS sequence"/>
</dbReference>
<proteinExistence type="predicted"/>
<comment type="caution">
    <text evidence="2">The sequence shown here is derived from an EMBL/GenBank/DDBJ whole genome shotgun (WGS) entry which is preliminary data.</text>
</comment>
<evidence type="ECO:0000313" key="3">
    <source>
        <dbReference type="Proteomes" id="UP000247591"/>
    </source>
</evidence>
<organism evidence="2 3">
    <name type="scientific">Williamsia limnetica</name>
    <dbReference type="NCBI Taxonomy" id="882452"/>
    <lineage>
        <taxon>Bacteria</taxon>
        <taxon>Bacillati</taxon>
        <taxon>Actinomycetota</taxon>
        <taxon>Actinomycetes</taxon>
        <taxon>Mycobacteriales</taxon>
        <taxon>Nocardiaceae</taxon>
        <taxon>Williamsia</taxon>
    </lineage>
</organism>
<name>A0A318RL05_WILLI</name>
<gene>
    <name evidence="2" type="ORF">DFR67_104300</name>
</gene>
<keyword evidence="3" id="KW-1185">Reference proteome</keyword>
<dbReference type="InterPro" id="IPR010359">
    <property type="entry name" value="IrrE_HExxH"/>
</dbReference>
<sequence length="138" mass="14752">MMTRQKMFRLAAAISPEGDWSWEAFENRLAKELGCPVRCITSDSLVSGEVTGAALRTSRGTAVIVIPANVSEAHRIHIAAHEAWHLLAGHEGCDQNSRREAQSEAFATTVGTLAEGRGNQPRNNRALTAAFGAVGIVA</sequence>